<evidence type="ECO:0008006" key="3">
    <source>
        <dbReference type="Google" id="ProtNLM"/>
    </source>
</evidence>
<proteinExistence type="predicted"/>
<keyword evidence="2" id="KW-1185">Reference proteome</keyword>
<reference evidence="1" key="1">
    <citation type="submission" date="2014-09" db="EMBL/GenBank/DDBJ databases">
        <title>Genome sequence of the luminous mushroom Mycena chlorophos for searching fungal bioluminescence genes.</title>
        <authorList>
            <person name="Tanaka Y."/>
            <person name="Kasuga D."/>
            <person name="Oba Y."/>
            <person name="Hase S."/>
            <person name="Sato K."/>
            <person name="Oba Y."/>
            <person name="Sakakibara Y."/>
        </authorList>
    </citation>
    <scope>NUCLEOTIDE SEQUENCE</scope>
</reference>
<sequence>MPNLRLLSLHMSVLRKEPDGVTYLISTKTPSSPTRNEFLPHLEEFEFASITPEEHILELLPLGLESLVLPRFPTEELGRTLRQPILSCSQLKELLRRVQFPYLKKLTIWYRIHSPDDLASEQRLLALLPQAFPLIETLEVYRLFNHTSAALRDLWNPIPSFRFLLSQLSHLTRFAFNLDDPQRYNEYPFDLRSIRNGTYDQYMSRLLQFARQLVELCPSLRRIALYREAGDDAARYWQHWNHRDGPTPALALFFCVLHPSLHDAMWSWIVPSSVLAWLVSRLTVRWLFRRRQTQKTLQPSVAFEDLGIDVLSLILAELHPEARRMVSGLSRQLRMVLTPTLFYAVRWAPLRRGFPPPSLRPYIQMLVLAGDMAIVYTERGKEVKRDLDYAAIIADMRYGLPLLPVLTTLELTGTVHGGLWPELLEILFLSPTLTHLFLDASWLSPKRRTPVQLRPTATRLQMVTYLMTVSEPMARRGSRAMDIEGNNLRVVLEGCRATLENAVVPAELLFRVMDYSIPWSALQTIVVEGFWPYETEEREVSPCGTPPPQNSRSPILRFLEALPNLRSATLNICAAAKDPGDLAYIIGPHHAQPLDPNSFLRHLEFFQFSSLQIDERILFFLPRGLQTLTFGQYPPRLNDRAQQPIVTASTLLDMLTQIHFPELEVFEFPYVVDELREVDAQRDLLALIPRKFPRLQHVQIMRLWIHDQPELVEHWDPVPAFRTFLAQLPDLRFFQFKPDVPERYGLMPFGGPIPAFFDHIERLRVLGEALVRDCPWLYELSLYREFRSDPRWYWEYWTVKVGPDGVRLQNTQGYV</sequence>
<evidence type="ECO:0000313" key="2">
    <source>
        <dbReference type="Proteomes" id="UP000815677"/>
    </source>
</evidence>
<gene>
    <name evidence="1" type="ORF">MCHLO_10098</name>
</gene>
<evidence type="ECO:0000313" key="1">
    <source>
        <dbReference type="EMBL" id="GAT53103.1"/>
    </source>
</evidence>
<dbReference type="Proteomes" id="UP000815677">
    <property type="component" value="Unassembled WGS sequence"/>
</dbReference>
<protein>
    <recommendedName>
        <fullName evidence="3">F-box domain-containing protein</fullName>
    </recommendedName>
</protein>
<accession>A0ABQ0LPR6</accession>
<organism evidence="1 2">
    <name type="scientific">Mycena chlorophos</name>
    <name type="common">Agaric fungus</name>
    <name type="synonym">Agaricus chlorophos</name>
    <dbReference type="NCBI Taxonomy" id="658473"/>
    <lineage>
        <taxon>Eukaryota</taxon>
        <taxon>Fungi</taxon>
        <taxon>Dikarya</taxon>
        <taxon>Basidiomycota</taxon>
        <taxon>Agaricomycotina</taxon>
        <taxon>Agaricomycetes</taxon>
        <taxon>Agaricomycetidae</taxon>
        <taxon>Agaricales</taxon>
        <taxon>Marasmiineae</taxon>
        <taxon>Mycenaceae</taxon>
        <taxon>Mycena</taxon>
    </lineage>
</organism>
<dbReference type="EMBL" id="DF848149">
    <property type="protein sequence ID" value="GAT53103.1"/>
    <property type="molecule type" value="Genomic_DNA"/>
</dbReference>
<name>A0ABQ0LPR6_MYCCL</name>